<dbReference type="RefSeq" id="XP_007864162.1">
    <property type="nucleotide sequence ID" value="XM_007865971.1"/>
</dbReference>
<reference evidence="2 3" key="1">
    <citation type="journal article" date="2012" name="Science">
        <title>The Paleozoic origin of enzymatic lignin decomposition reconstructed from 31 fungal genomes.</title>
        <authorList>
            <person name="Floudas D."/>
            <person name="Binder M."/>
            <person name="Riley R."/>
            <person name="Barry K."/>
            <person name="Blanchette R.A."/>
            <person name="Henrissat B."/>
            <person name="Martinez A.T."/>
            <person name="Otillar R."/>
            <person name="Spatafora J.W."/>
            <person name="Yadav J.S."/>
            <person name="Aerts A."/>
            <person name="Benoit I."/>
            <person name="Boyd A."/>
            <person name="Carlson A."/>
            <person name="Copeland A."/>
            <person name="Coutinho P.M."/>
            <person name="de Vries R.P."/>
            <person name="Ferreira P."/>
            <person name="Findley K."/>
            <person name="Foster B."/>
            <person name="Gaskell J."/>
            <person name="Glotzer D."/>
            <person name="Gorecki P."/>
            <person name="Heitman J."/>
            <person name="Hesse C."/>
            <person name="Hori C."/>
            <person name="Igarashi K."/>
            <person name="Jurgens J.A."/>
            <person name="Kallen N."/>
            <person name="Kersten P."/>
            <person name="Kohler A."/>
            <person name="Kuees U."/>
            <person name="Kumar T.K.A."/>
            <person name="Kuo A."/>
            <person name="LaButti K."/>
            <person name="Larrondo L.F."/>
            <person name="Lindquist E."/>
            <person name="Ling A."/>
            <person name="Lombard V."/>
            <person name="Lucas S."/>
            <person name="Lundell T."/>
            <person name="Martin R."/>
            <person name="McLaughlin D.J."/>
            <person name="Morgenstern I."/>
            <person name="Morin E."/>
            <person name="Murat C."/>
            <person name="Nagy L.G."/>
            <person name="Nolan M."/>
            <person name="Ohm R.A."/>
            <person name="Patyshakuliyeva A."/>
            <person name="Rokas A."/>
            <person name="Ruiz-Duenas F.J."/>
            <person name="Sabat G."/>
            <person name="Salamov A."/>
            <person name="Samejima M."/>
            <person name="Schmutz J."/>
            <person name="Slot J.C."/>
            <person name="St John F."/>
            <person name="Stenlid J."/>
            <person name="Sun H."/>
            <person name="Sun S."/>
            <person name="Syed K."/>
            <person name="Tsang A."/>
            <person name="Wiebenga A."/>
            <person name="Young D."/>
            <person name="Pisabarro A."/>
            <person name="Eastwood D.C."/>
            <person name="Martin F."/>
            <person name="Cullen D."/>
            <person name="Grigoriev I.V."/>
            <person name="Hibbett D.S."/>
        </authorList>
    </citation>
    <scope>NUCLEOTIDE SEQUENCE [LARGE SCALE GENOMIC DNA]</scope>
    <source>
        <strain evidence="2 3">ATCC 11539</strain>
    </source>
</reference>
<feature type="region of interest" description="Disordered" evidence="1">
    <location>
        <begin position="27"/>
        <end position="70"/>
    </location>
</feature>
<evidence type="ECO:0000313" key="3">
    <source>
        <dbReference type="Proteomes" id="UP000030669"/>
    </source>
</evidence>
<dbReference type="AlphaFoldDB" id="S7QCA9"/>
<accession>S7QCA9</accession>
<evidence type="ECO:0000256" key="1">
    <source>
        <dbReference type="SAM" id="MobiDB-lite"/>
    </source>
</evidence>
<proteinExistence type="predicted"/>
<protein>
    <submittedName>
        <fullName evidence="2">Uncharacterized protein</fullName>
    </submittedName>
</protein>
<gene>
    <name evidence="2" type="ORF">GLOTRDRAFT_99191</name>
</gene>
<dbReference type="GeneID" id="19310069"/>
<keyword evidence="3" id="KW-1185">Reference proteome</keyword>
<name>S7QCA9_GLOTA</name>
<dbReference type="Proteomes" id="UP000030669">
    <property type="component" value="Unassembled WGS sequence"/>
</dbReference>
<dbReference type="KEGG" id="gtr:GLOTRDRAFT_99191"/>
<dbReference type="EMBL" id="KB469299">
    <property type="protein sequence ID" value="EPQ56993.1"/>
    <property type="molecule type" value="Genomic_DNA"/>
</dbReference>
<dbReference type="HOGENOM" id="CLU_2758016_0_0_1"/>
<organism evidence="2 3">
    <name type="scientific">Gloeophyllum trabeum (strain ATCC 11539 / FP-39264 / Madison 617)</name>
    <name type="common">Brown rot fungus</name>
    <dbReference type="NCBI Taxonomy" id="670483"/>
    <lineage>
        <taxon>Eukaryota</taxon>
        <taxon>Fungi</taxon>
        <taxon>Dikarya</taxon>
        <taxon>Basidiomycota</taxon>
        <taxon>Agaricomycotina</taxon>
        <taxon>Agaricomycetes</taxon>
        <taxon>Gloeophyllales</taxon>
        <taxon>Gloeophyllaceae</taxon>
        <taxon>Gloeophyllum</taxon>
    </lineage>
</organism>
<sequence length="70" mass="7698">MLESEPKMFGNFIDVQGYHKAELCRSTTRVPQHDRPGRVSNEAPKQYPSDNGNGSVIPAVPWNSRAASAV</sequence>
<evidence type="ECO:0000313" key="2">
    <source>
        <dbReference type="EMBL" id="EPQ56993.1"/>
    </source>
</evidence>